<comment type="similarity">
    <text evidence="1">Belongs to the CutA family.</text>
</comment>
<sequence length="109" mass="11655">MADYLIVITTVDSEAAGAKLSRSAVEAGLAASGQVSGPIATTYRHLGEVCEGTEWQVAFRTTEDRMAELEDHVTTGHPYDSPEVIAVPILSGPPPYLEWITRATRPAEG</sequence>
<reference evidence="2 3" key="1">
    <citation type="submission" date="2020-08" db="EMBL/GenBank/DDBJ databases">
        <title>Sequencing the genomes of 1000 actinobacteria strains.</title>
        <authorList>
            <person name="Klenk H.-P."/>
        </authorList>
    </citation>
    <scope>NUCLEOTIDE SEQUENCE [LARGE SCALE GENOMIC DNA]</scope>
    <source>
        <strain evidence="2 3">DSM 41654</strain>
    </source>
</reference>
<accession>A0A7W7VSG8</accession>
<dbReference type="AlphaFoldDB" id="A0A7W7VSG8"/>
<dbReference type="PANTHER" id="PTHR23419">
    <property type="entry name" value="DIVALENT CATION TOLERANCE CUTA-RELATED"/>
    <property type="match status" value="1"/>
</dbReference>
<proteinExistence type="inferred from homology"/>
<dbReference type="InterPro" id="IPR004323">
    <property type="entry name" value="Ion_tolerance_CutA"/>
</dbReference>
<dbReference type="Pfam" id="PF03091">
    <property type="entry name" value="CutA1"/>
    <property type="match status" value="1"/>
</dbReference>
<dbReference type="InterPro" id="IPR015867">
    <property type="entry name" value="N-reg_PII/ATP_PRibTrfase_C"/>
</dbReference>
<comment type="caution">
    <text evidence="2">The sequence shown here is derived from an EMBL/GenBank/DDBJ whole genome shotgun (WGS) entry which is preliminary data.</text>
</comment>
<dbReference type="InterPro" id="IPR011322">
    <property type="entry name" value="N-reg_PII-like_a/b"/>
</dbReference>
<evidence type="ECO:0000313" key="2">
    <source>
        <dbReference type="EMBL" id="MBB4921166.1"/>
    </source>
</evidence>
<evidence type="ECO:0000313" key="3">
    <source>
        <dbReference type="Proteomes" id="UP000540506"/>
    </source>
</evidence>
<keyword evidence="3" id="KW-1185">Reference proteome</keyword>
<dbReference type="GO" id="GO:0005507">
    <property type="term" value="F:copper ion binding"/>
    <property type="evidence" value="ECO:0007669"/>
    <property type="project" value="TreeGrafter"/>
</dbReference>
<organism evidence="2 3">
    <name type="scientific">Kitasatospora kifunensis</name>
    <name type="common">Streptomyces kifunensis</name>
    <dbReference type="NCBI Taxonomy" id="58351"/>
    <lineage>
        <taxon>Bacteria</taxon>
        <taxon>Bacillati</taxon>
        <taxon>Actinomycetota</taxon>
        <taxon>Actinomycetes</taxon>
        <taxon>Kitasatosporales</taxon>
        <taxon>Streptomycetaceae</taxon>
        <taxon>Kitasatospora</taxon>
    </lineage>
</organism>
<evidence type="ECO:0000256" key="1">
    <source>
        <dbReference type="ARBA" id="ARBA00010169"/>
    </source>
</evidence>
<name>A0A7W7VSG8_KITKI</name>
<dbReference type="Gene3D" id="3.30.70.120">
    <property type="match status" value="1"/>
</dbReference>
<dbReference type="PANTHER" id="PTHR23419:SF8">
    <property type="entry name" value="FI09726P"/>
    <property type="match status" value="1"/>
</dbReference>
<protein>
    <submittedName>
        <fullName evidence="2">Periplasmic divalent cation tolerance protein</fullName>
    </submittedName>
</protein>
<dbReference type="EMBL" id="JACHJV010000001">
    <property type="protein sequence ID" value="MBB4921166.1"/>
    <property type="molecule type" value="Genomic_DNA"/>
</dbReference>
<dbReference type="GO" id="GO:0010038">
    <property type="term" value="P:response to metal ion"/>
    <property type="evidence" value="ECO:0007669"/>
    <property type="project" value="InterPro"/>
</dbReference>
<dbReference type="SUPFAM" id="SSF54913">
    <property type="entry name" value="GlnB-like"/>
    <property type="match status" value="1"/>
</dbReference>
<dbReference type="Proteomes" id="UP000540506">
    <property type="component" value="Unassembled WGS sequence"/>
</dbReference>
<dbReference type="RefSeq" id="WP_184933541.1">
    <property type="nucleotide sequence ID" value="NZ_JACHJV010000001.1"/>
</dbReference>
<gene>
    <name evidence="2" type="ORF">FHR34_000159</name>
</gene>